<evidence type="ECO:0000313" key="3">
    <source>
        <dbReference type="Proteomes" id="UP001558652"/>
    </source>
</evidence>
<keyword evidence="3" id="KW-1185">Reference proteome</keyword>
<comment type="caution">
    <text evidence="2">The sequence shown here is derived from an EMBL/GenBank/DDBJ whole genome shotgun (WGS) entry which is preliminary data.</text>
</comment>
<dbReference type="Pfam" id="PF16486">
    <property type="entry name" value="ArgoN"/>
    <property type="match status" value="1"/>
</dbReference>
<dbReference type="Proteomes" id="UP001558652">
    <property type="component" value="Unassembled WGS sequence"/>
</dbReference>
<dbReference type="AlphaFoldDB" id="A0ABD0YSN1"/>
<evidence type="ECO:0000259" key="1">
    <source>
        <dbReference type="Pfam" id="PF16486"/>
    </source>
</evidence>
<proteinExistence type="predicted"/>
<dbReference type="EMBL" id="JBFDAA010000003">
    <property type="protein sequence ID" value="KAL1138975.1"/>
    <property type="molecule type" value="Genomic_DNA"/>
</dbReference>
<sequence length="101" mass="11851">MEHYRHIEYPNKFPAFDGKKNLYSVDRLRDSITCFNVFDDERGKEIEYTVEVKYASTVDMSSLNHYMERGTSLSTPMEALQAIDIALRNPSALRRKFQQPK</sequence>
<name>A0ABD0YSN1_9HEMI</name>
<evidence type="ECO:0000313" key="2">
    <source>
        <dbReference type="EMBL" id="KAL1138975.1"/>
    </source>
</evidence>
<accession>A0ABD0YSN1</accession>
<reference evidence="2 3" key="1">
    <citation type="submission" date="2024-07" db="EMBL/GenBank/DDBJ databases">
        <title>Chromosome-level genome assembly of the water stick insect Ranatra chinensis (Heteroptera: Nepidae).</title>
        <authorList>
            <person name="Liu X."/>
        </authorList>
    </citation>
    <scope>NUCLEOTIDE SEQUENCE [LARGE SCALE GENOMIC DNA]</scope>
    <source>
        <strain evidence="2">Cailab_2021Rc</strain>
        <tissue evidence="2">Muscle</tissue>
    </source>
</reference>
<organism evidence="2 3">
    <name type="scientific">Ranatra chinensis</name>
    <dbReference type="NCBI Taxonomy" id="642074"/>
    <lineage>
        <taxon>Eukaryota</taxon>
        <taxon>Metazoa</taxon>
        <taxon>Ecdysozoa</taxon>
        <taxon>Arthropoda</taxon>
        <taxon>Hexapoda</taxon>
        <taxon>Insecta</taxon>
        <taxon>Pterygota</taxon>
        <taxon>Neoptera</taxon>
        <taxon>Paraneoptera</taxon>
        <taxon>Hemiptera</taxon>
        <taxon>Heteroptera</taxon>
        <taxon>Panheteroptera</taxon>
        <taxon>Nepomorpha</taxon>
        <taxon>Nepidae</taxon>
        <taxon>Ranatrinae</taxon>
        <taxon>Ranatra</taxon>
    </lineage>
</organism>
<dbReference type="InterPro" id="IPR032474">
    <property type="entry name" value="Argonaute_N"/>
</dbReference>
<protein>
    <recommendedName>
        <fullName evidence="1">Protein argonaute N-terminal domain-containing protein</fullName>
    </recommendedName>
</protein>
<feature type="domain" description="Protein argonaute N-terminal" evidence="1">
    <location>
        <begin position="4"/>
        <end position="87"/>
    </location>
</feature>
<gene>
    <name evidence="2" type="ORF">AAG570_009036</name>
</gene>